<protein>
    <submittedName>
        <fullName evidence="2">Uncharacterized protein</fullName>
    </submittedName>
</protein>
<proteinExistence type="predicted"/>
<organism evidence="2 3">
    <name type="scientific">Eumeta variegata</name>
    <name type="common">Bagworm moth</name>
    <name type="synonym">Eumeta japonica</name>
    <dbReference type="NCBI Taxonomy" id="151549"/>
    <lineage>
        <taxon>Eukaryota</taxon>
        <taxon>Metazoa</taxon>
        <taxon>Ecdysozoa</taxon>
        <taxon>Arthropoda</taxon>
        <taxon>Hexapoda</taxon>
        <taxon>Insecta</taxon>
        <taxon>Pterygota</taxon>
        <taxon>Neoptera</taxon>
        <taxon>Endopterygota</taxon>
        <taxon>Lepidoptera</taxon>
        <taxon>Glossata</taxon>
        <taxon>Ditrysia</taxon>
        <taxon>Tineoidea</taxon>
        <taxon>Psychidae</taxon>
        <taxon>Oiketicinae</taxon>
        <taxon>Eumeta</taxon>
    </lineage>
</organism>
<reference evidence="2 3" key="1">
    <citation type="journal article" date="2019" name="Commun. Biol.">
        <title>The bagworm genome reveals a unique fibroin gene that provides high tensile strength.</title>
        <authorList>
            <person name="Kono N."/>
            <person name="Nakamura H."/>
            <person name="Ohtoshi R."/>
            <person name="Tomita M."/>
            <person name="Numata K."/>
            <person name="Arakawa K."/>
        </authorList>
    </citation>
    <scope>NUCLEOTIDE SEQUENCE [LARGE SCALE GENOMIC DNA]</scope>
</reference>
<dbReference type="EMBL" id="BGZK01001986">
    <property type="protein sequence ID" value="GBP89252.1"/>
    <property type="molecule type" value="Genomic_DNA"/>
</dbReference>
<gene>
    <name evidence="2" type="ORF">EVAR_102258_1</name>
</gene>
<dbReference type="AlphaFoldDB" id="A0A4C1ZPI8"/>
<comment type="caution">
    <text evidence="2">The sequence shown here is derived from an EMBL/GenBank/DDBJ whole genome shotgun (WGS) entry which is preliminary data.</text>
</comment>
<sequence>MTALHYARLVVRGAGVAGQSTSSDEGVAEGADVARELATLALLRAQLPAAAAARAGPTKSPPHIAQPLQRFYR</sequence>
<accession>A0A4C1ZPI8</accession>
<evidence type="ECO:0000256" key="1">
    <source>
        <dbReference type="SAM" id="MobiDB-lite"/>
    </source>
</evidence>
<name>A0A4C1ZPI8_EUMVA</name>
<evidence type="ECO:0000313" key="3">
    <source>
        <dbReference type="Proteomes" id="UP000299102"/>
    </source>
</evidence>
<dbReference type="Proteomes" id="UP000299102">
    <property type="component" value="Unassembled WGS sequence"/>
</dbReference>
<feature type="region of interest" description="Disordered" evidence="1">
    <location>
        <begin position="51"/>
        <end position="73"/>
    </location>
</feature>
<keyword evidence="3" id="KW-1185">Reference proteome</keyword>
<evidence type="ECO:0000313" key="2">
    <source>
        <dbReference type="EMBL" id="GBP89252.1"/>
    </source>
</evidence>